<evidence type="ECO:0000313" key="1">
    <source>
        <dbReference type="EMBL" id="CAG4990417.1"/>
    </source>
</evidence>
<accession>A0A8S3WZJ4</accession>
<dbReference type="EMBL" id="CAJQZP010000873">
    <property type="protein sequence ID" value="CAG4990417.1"/>
    <property type="molecule type" value="Genomic_DNA"/>
</dbReference>
<name>A0A8S3WZJ4_PARAO</name>
<protein>
    <submittedName>
        <fullName evidence="1">(apollo) hypothetical protein</fullName>
    </submittedName>
</protein>
<reference evidence="1" key="1">
    <citation type="submission" date="2021-04" db="EMBL/GenBank/DDBJ databases">
        <authorList>
            <person name="Tunstrom K."/>
        </authorList>
    </citation>
    <scope>NUCLEOTIDE SEQUENCE</scope>
</reference>
<gene>
    <name evidence="1" type="ORF">PAPOLLO_LOCUS11953</name>
</gene>
<dbReference type="AlphaFoldDB" id="A0A8S3WZJ4"/>
<proteinExistence type="predicted"/>
<sequence>MAEVKLRSRSELNVLAICHLHGALDTEVRYTKLIIKCEEHIKEKKGAKPRIRVDPQILKEAVNKVLEGNAIEGTAKEYNVPIMTLKKYARKQMDQKNEITYEPNYRQSQVFTKEEELHLAMYLEKASKLHHGLSSLCFRQLAYQLAIQNQKPD</sequence>
<organism evidence="1 2">
    <name type="scientific">Parnassius apollo</name>
    <name type="common">Apollo butterfly</name>
    <name type="synonym">Papilio apollo</name>
    <dbReference type="NCBI Taxonomy" id="110799"/>
    <lineage>
        <taxon>Eukaryota</taxon>
        <taxon>Metazoa</taxon>
        <taxon>Ecdysozoa</taxon>
        <taxon>Arthropoda</taxon>
        <taxon>Hexapoda</taxon>
        <taxon>Insecta</taxon>
        <taxon>Pterygota</taxon>
        <taxon>Neoptera</taxon>
        <taxon>Endopterygota</taxon>
        <taxon>Lepidoptera</taxon>
        <taxon>Glossata</taxon>
        <taxon>Ditrysia</taxon>
        <taxon>Papilionoidea</taxon>
        <taxon>Papilionidae</taxon>
        <taxon>Parnassiinae</taxon>
        <taxon>Parnassini</taxon>
        <taxon>Parnassius</taxon>
        <taxon>Parnassius</taxon>
    </lineage>
</organism>
<comment type="caution">
    <text evidence="1">The sequence shown here is derived from an EMBL/GenBank/DDBJ whole genome shotgun (WGS) entry which is preliminary data.</text>
</comment>
<keyword evidence="2" id="KW-1185">Reference proteome</keyword>
<dbReference type="Proteomes" id="UP000691718">
    <property type="component" value="Unassembled WGS sequence"/>
</dbReference>
<dbReference type="OrthoDB" id="4327074at2759"/>
<evidence type="ECO:0000313" key="2">
    <source>
        <dbReference type="Proteomes" id="UP000691718"/>
    </source>
</evidence>